<evidence type="ECO:0000256" key="1">
    <source>
        <dbReference type="ARBA" id="ARBA00006479"/>
    </source>
</evidence>
<dbReference type="PANTHER" id="PTHR18964">
    <property type="entry name" value="ROK (REPRESSOR, ORF, KINASE) FAMILY"/>
    <property type="match status" value="1"/>
</dbReference>
<dbReference type="Pfam" id="PF00480">
    <property type="entry name" value="ROK"/>
    <property type="match status" value="1"/>
</dbReference>
<comment type="caution">
    <text evidence="3">The sequence shown here is derived from an EMBL/GenBank/DDBJ whole genome shotgun (WGS) entry which is preliminary data.</text>
</comment>
<sequence length="416" mass="44955">MSLTHDHSPSPTREPEPISAGGGANQVRVRAYNERLVLSVVRRHRGLSKADIARRTGLSAQTVSVIMRALEKDGLLVRGEPVRGKVGQPSIPMYLNPEAVFSFGVKIGRRSADLVLMDFVGNIRKQLHRTYRYPNPEEILSFINSGIAEVEAAIPAAQRHSIAGVGIAAPFELWNWAEEVGAPEGAMDAWRGFDLQAEVSARISYPVYLQNDATSACGAELVFGAGPLYPDFIYFYVGSFIGGGIVLNSSVFVGRTGTAGAIAPLPVRNKRGETAQLLEIASIFVLENLLRERGLDPQPLWYAAEEWIDFGEPLEIWIQDSAEALAQAIVAAVSIVDFSAAIIDGGFPDWVRARLVAATVAAVNRLDLQGIVTPDIIEGIVGPQARAIGGASLPIFARYLIDQTVLFKEIDNAEGN</sequence>
<reference evidence="3" key="1">
    <citation type="submission" date="2022-06" db="EMBL/GenBank/DDBJ databases">
        <authorList>
            <person name="Sun Q."/>
        </authorList>
    </citation>
    <scope>NUCLEOTIDE SEQUENCE</scope>
    <source>
        <strain evidence="3">S101</strain>
    </source>
</reference>
<accession>A0AAJ1F8H1</accession>
<dbReference type="RefSeq" id="WP_250913907.1">
    <property type="nucleotide sequence ID" value="NZ_JAMXLX010000004.1"/>
</dbReference>
<comment type="similarity">
    <text evidence="1">Belongs to the ROK (NagC/XylR) family.</text>
</comment>
<proteinExistence type="inferred from homology"/>
<feature type="compositionally biased region" description="Basic and acidic residues" evidence="2">
    <location>
        <begin position="1"/>
        <end position="16"/>
    </location>
</feature>
<dbReference type="SUPFAM" id="SSF46785">
    <property type="entry name" value="Winged helix' DNA-binding domain"/>
    <property type="match status" value="1"/>
</dbReference>
<dbReference type="InterPro" id="IPR000600">
    <property type="entry name" value="ROK"/>
</dbReference>
<organism evidence="3 4">
    <name type="scientific">Ciceribacter sichuanensis</name>
    <dbReference type="NCBI Taxonomy" id="2949647"/>
    <lineage>
        <taxon>Bacteria</taxon>
        <taxon>Pseudomonadati</taxon>
        <taxon>Pseudomonadota</taxon>
        <taxon>Alphaproteobacteria</taxon>
        <taxon>Hyphomicrobiales</taxon>
        <taxon>Rhizobiaceae</taxon>
        <taxon>Ciceribacter</taxon>
    </lineage>
</organism>
<evidence type="ECO:0000313" key="3">
    <source>
        <dbReference type="EMBL" id="MCO5958088.1"/>
    </source>
</evidence>
<dbReference type="Gene3D" id="3.30.420.40">
    <property type="match status" value="2"/>
</dbReference>
<dbReference type="Gene3D" id="1.10.10.10">
    <property type="entry name" value="Winged helix-like DNA-binding domain superfamily/Winged helix DNA-binding domain"/>
    <property type="match status" value="1"/>
</dbReference>
<evidence type="ECO:0000313" key="4">
    <source>
        <dbReference type="Proteomes" id="UP001155380"/>
    </source>
</evidence>
<dbReference type="SUPFAM" id="SSF53067">
    <property type="entry name" value="Actin-like ATPase domain"/>
    <property type="match status" value="1"/>
</dbReference>
<protein>
    <submittedName>
        <fullName evidence="3">ROK family transcriptional regulator</fullName>
    </submittedName>
</protein>
<dbReference type="InterPro" id="IPR036388">
    <property type="entry name" value="WH-like_DNA-bd_sf"/>
</dbReference>
<dbReference type="PANTHER" id="PTHR18964:SF149">
    <property type="entry name" value="BIFUNCTIONAL UDP-N-ACETYLGLUCOSAMINE 2-EPIMERASE_N-ACETYLMANNOSAMINE KINASE"/>
    <property type="match status" value="1"/>
</dbReference>
<dbReference type="InterPro" id="IPR036390">
    <property type="entry name" value="WH_DNA-bd_sf"/>
</dbReference>
<gene>
    <name evidence="3" type="ORF">NBH21_15010</name>
</gene>
<feature type="region of interest" description="Disordered" evidence="2">
    <location>
        <begin position="1"/>
        <end position="24"/>
    </location>
</feature>
<dbReference type="Pfam" id="PF13412">
    <property type="entry name" value="HTH_24"/>
    <property type="match status" value="1"/>
</dbReference>
<dbReference type="EMBL" id="JAMXLX010000004">
    <property type="protein sequence ID" value="MCO5958088.1"/>
    <property type="molecule type" value="Genomic_DNA"/>
</dbReference>
<dbReference type="AlphaFoldDB" id="A0AAJ1F8H1"/>
<dbReference type="Proteomes" id="UP001155380">
    <property type="component" value="Unassembled WGS sequence"/>
</dbReference>
<dbReference type="InterPro" id="IPR043129">
    <property type="entry name" value="ATPase_NBD"/>
</dbReference>
<name>A0AAJ1F8H1_9HYPH</name>
<evidence type="ECO:0000256" key="2">
    <source>
        <dbReference type="SAM" id="MobiDB-lite"/>
    </source>
</evidence>